<dbReference type="Proteomes" id="UP000190037">
    <property type="component" value="Unassembled WGS sequence"/>
</dbReference>
<evidence type="ECO:0000313" key="2">
    <source>
        <dbReference type="EMBL" id="OPC82193.1"/>
    </source>
</evidence>
<keyword evidence="3" id="KW-1185">Reference proteome</keyword>
<dbReference type="RefSeq" id="WP_078976464.1">
    <property type="nucleotide sequence ID" value="NZ_MWQN01000001.1"/>
</dbReference>
<gene>
    <name evidence="2" type="ORF">B4N89_15735</name>
</gene>
<comment type="caution">
    <text evidence="2">The sequence shown here is derived from an EMBL/GenBank/DDBJ whole genome shotgun (WGS) entry which is preliminary data.</text>
</comment>
<dbReference type="AlphaFoldDB" id="A0A1T3NZD4"/>
<evidence type="ECO:0000313" key="3">
    <source>
        <dbReference type="Proteomes" id="UP000190037"/>
    </source>
</evidence>
<dbReference type="STRING" id="159449.B4N89_15735"/>
<evidence type="ECO:0000256" key="1">
    <source>
        <dbReference type="SAM" id="MobiDB-lite"/>
    </source>
</evidence>
<protein>
    <recommendedName>
        <fullName evidence="4">PE-PGRS family protein</fullName>
    </recommendedName>
</protein>
<reference evidence="2 3" key="1">
    <citation type="submission" date="2017-03" db="EMBL/GenBank/DDBJ databases">
        <title>Draft genome sequence of Streptomyces scabrisporus NF3, endophyte isolated from Amphipterygium adstringens.</title>
        <authorList>
            <person name="Vazquez M."/>
            <person name="Ceapa C.D."/>
            <person name="Rodriguez Luna D."/>
            <person name="Sanchez Esquivel S."/>
        </authorList>
    </citation>
    <scope>NUCLEOTIDE SEQUENCE [LARGE SCALE GENOMIC DNA]</scope>
    <source>
        <strain evidence="2 3">NF3</strain>
    </source>
</reference>
<dbReference type="EMBL" id="MWQN01000001">
    <property type="protein sequence ID" value="OPC82193.1"/>
    <property type="molecule type" value="Genomic_DNA"/>
</dbReference>
<organism evidence="2 3">
    <name type="scientific">Embleya scabrispora</name>
    <dbReference type="NCBI Taxonomy" id="159449"/>
    <lineage>
        <taxon>Bacteria</taxon>
        <taxon>Bacillati</taxon>
        <taxon>Actinomycetota</taxon>
        <taxon>Actinomycetes</taxon>
        <taxon>Kitasatosporales</taxon>
        <taxon>Streptomycetaceae</taxon>
        <taxon>Embleya</taxon>
    </lineage>
</organism>
<name>A0A1T3NZD4_9ACTN</name>
<sequence length="410" mass="44931">MMSPPPQWEQNANRDTHIVDPVVTIQELSRFKPLRTTRIDYALVFTTAKGGLDTFLPPHRPSRAEIATRRWTSVYSVDVGLHEARAVLALPSSNDAFPFEVTMGCDWQVADPAAFVASGERDVPAMVQRLVDGLIRPVLRAYAMEDSAVAEKDAQGVLAAAGPLGSAAGLRVRCGIQVRRDEAALEHARKLREIEFARQTLDPQHTLLMREEELAAERALAQGRHRHLIELQTQNLDHQRELVRGEQELERQAIEAQKIRYYTHYLERGGPSAMAFQLAQRPEDARLVMENLRQDQLNALQAQLQVALQALGGGPGGLEEHQLDEPRRLAANVIREVLSARLGPMAPGGEPVVEEASSETTRIESPADADADAEVVTAAPVEAGLDTGDAPPQDAGAVFGYRVPNPPPVP</sequence>
<evidence type="ECO:0008006" key="4">
    <source>
        <dbReference type="Google" id="ProtNLM"/>
    </source>
</evidence>
<accession>A0A1T3NZD4</accession>
<feature type="compositionally biased region" description="Low complexity" evidence="1">
    <location>
        <begin position="374"/>
        <end position="383"/>
    </location>
</feature>
<proteinExistence type="predicted"/>
<dbReference type="OrthoDB" id="4332350at2"/>
<feature type="region of interest" description="Disordered" evidence="1">
    <location>
        <begin position="357"/>
        <end position="410"/>
    </location>
</feature>